<reference evidence="6" key="2">
    <citation type="submission" date="2025-09" db="UniProtKB">
        <authorList>
            <consortium name="Ensembl"/>
        </authorList>
    </citation>
    <scope>IDENTIFICATION</scope>
</reference>
<feature type="region of interest" description="Disordered" evidence="5">
    <location>
        <begin position="1"/>
        <end position="121"/>
    </location>
</feature>
<feature type="compositionally biased region" description="Basic and acidic residues" evidence="5">
    <location>
        <begin position="29"/>
        <end position="49"/>
    </location>
</feature>
<keyword evidence="3" id="KW-0333">Golgi apparatus</keyword>
<sequence>MASAMISVHTTASRFALLQVDSDSDSDLESGKTRGGRDSGKGRPGKATEGKSTASNGKKEKRKKKREQQQSEANELRSLAFKKLPQKSSAPPPSLSLQGVANELLHPAAGDQSMPPEGWQQWKQRDYQLTSELYEADLEKALIMSKLEFEEHKQNSKQRRFYRYSHHQRYAQSACSGGSKGQTDEQLMDTNRGSYFWVRPGPVLKFDDDGTDTPSPKSRGGGGGAAAGKKDKKKSQQGKDKKMTVSLKDFQAEGDQLSKKQEKEETKLPTPPEDKFFNKLEDDVSKIVQQEKRREQFSNSTDAEVTTSTEHEPDPRTEQLKDDLEKKDQEIEKLKKVISQWEVKYKEVKARNSQLLKMLQQGEMKDKAEILLQVEELLNIKEELSSQVTSLHGSLEQEKSKVKGLQTDQPKHHQGNRKGKKGSESDL</sequence>
<evidence type="ECO:0000256" key="1">
    <source>
        <dbReference type="ARBA" id="ARBA00004555"/>
    </source>
</evidence>
<name>A0A8C7IX24_ONCKI</name>
<proteinExistence type="inferred from homology"/>
<keyword evidence="7" id="KW-1185">Reference proteome</keyword>
<dbReference type="PANTHER" id="PTHR14899:SF0">
    <property type="entry name" value="G KINASE-ANCHORING PROTEIN 1"/>
    <property type="match status" value="1"/>
</dbReference>
<gene>
    <name evidence="6" type="primary">GKAP1</name>
</gene>
<protein>
    <submittedName>
        <fullName evidence="6">G kinase anchoring protein 1</fullName>
    </submittedName>
</protein>
<reference evidence="6" key="1">
    <citation type="submission" date="2025-08" db="UniProtKB">
        <authorList>
            <consortium name="Ensembl"/>
        </authorList>
    </citation>
    <scope>IDENTIFICATION</scope>
</reference>
<evidence type="ECO:0000256" key="5">
    <source>
        <dbReference type="SAM" id="MobiDB-lite"/>
    </source>
</evidence>
<feature type="compositionally biased region" description="Basic and acidic residues" evidence="5">
    <location>
        <begin position="256"/>
        <end position="296"/>
    </location>
</feature>
<dbReference type="PANTHER" id="PTHR14899">
    <property type="entry name" value="G KINASE ANCHORING PROTEIN 1"/>
    <property type="match status" value="1"/>
</dbReference>
<evidence type="ECO:0000256" key="2">
    <source>
        <dbReference type="ARBA" id="ARBA00006662"/>
    </source>
</evidence>
<accession>A0A8C7IX24</accession>
<dbReference type="GeneTree" id="ENSGT00390000008742"/>
<dbReference type="InterPro" id="IPR026109">
    <property type="entry name" value="GKAP1"/>
</dbReference>
<comment type="similarity">
    <text evidence="2">Belongs to the GKAP1 family.</text>
</comment>
<dbReference type="Ensembl" id="ENSOKIT00005084289.1">
    <property type="protein sequence ID" value="ENSOKIP00005079104.1"/>
    <property type="gene ID" value="ENSOKIG00005034158.1"/>
</dbReference>
<feature type="region of interest" description="Disordered" evidence="5">
    <location>
        <begin position="389"/>
        <end position="427"/>
    </location>
</feature>
<evidence type="ECO:0000313" key="7">
    <source>
        <dbReference type="Proteomes" id="UP000694557"/>
    </source>
</evidence>
<evidence type="ECO:0000256" key="4">
    <source>
        <dbReference type="ARBA" id="ARBA00023054"/>
    </source>
</evidence>
<comment type="subcellular location">
    <subcellularLocation>
        <location evidence="1">Golgi apparatus</location>
    </subcellularLocation>
</comment>
<dbReference type="Proteomes" id="UP000694557">
    <property type="component" value="Unassembled WGS sequence"/>
</dbReference>
<dbReference type="GO" id="GO:0007165">
    <property type="term" value="P:signal transduction"/>
    <property type="evidence" value="ECO:0007669"/>
    <property type="project" value="InterPro"/>
</dbReference>
<evidence type="ECO:0000256" key="3">
    <source>
        <dbReference type="ARBA" id="ARBA00023034"/>
    </source>
</evidence>
<dbReference type="PRINTS" id="PR02083">
    <property type="entry name" value="GKINASEAP1"/>
</dbReference>
<evidence type="ECO:0000313" key="6">
    <source>
        <dbReference type="Ensembl" id="ENSOKIP00005079104.1"/>
    </source>
</evidence>
<dbReference type="AlphaFoldDB" id="A0A8C7IX24"/>
<feature type="compositionally biased region" description="Polar residues" evidence="5">
    <location>
        <begin position="297"/>
        <end position="308"/>
    </location>
</feature>
<keyword evidence="4" id="KW-0175">Coiled coil</keyword>
<feature type="compositionally biased region" description="Basic and acidic residues" evidence="5">
    <location>
        <begin position="309"/>
        <end position="325"/>
    </location>
</feature>
<feature type="region of interest" description="Disordered" evidence="5">
    <location>
        <begin position="203"/>
        <end position="325"/>
    </location>
</feature>
<organism evidence="6 7">
    <name type="scientific">Oncorhynchus kisutch</name>
    <name type="common">Coho salmon</name>
    <name type="synonym">Salmo kisutch</name>
    <dbReference type="NCBI Taxonomy" id="8019"/>
    <lineage>
        <taxon>Eukaryota</taxon>
        <taxon>Metazoa</taxon>
        <taxon>Chordata</taxon>
        <taxon>Craniata</taxon>
        <taxon>Vertebrata</taxon>
        <taxon>Euteleostomi</taxon>
        <taxon>Actinopterygii</taxon>
        <taxon>Neopterygii</taxon>
        <taxon>Teleostei</taxon>
        <taxon>Protacanthopterygii</taxon>
        <taxon>Salmoniformes</taxon>
        <taxon>Salmonidae</taxon>
        <taxon>Salmoninae</taxon>
        <taxon>Oncorhynchus</taxon>
    </lineage>
</organism>
<dbReference type="GO" id="GO:0005794">
    <property type="term" value="C:Golgi apparatus"/>
    <property type="evidence" value="ECO:0007669"/>
    <property type="project" value="UniProtKB-SubCell"/>
</dbReference>